<dbReference type="AlphaFoldDB" id="A0A542YKH8"/>
<dbReference type="InterPro" id="IPR023582">
    <property type="entry name" value="Impact"/>
</dbReference>
<evidence type="ECO:0000259" key="3">
    <source>
        <dbReference type="Pfam" id="PF09186"/>
    </source>
</evidence>
<feature type="domain" description="UPF0029" evidence="3">
    <location>
        <begin position="152"/>
        <end position="196"/>
    </location>
</feature>
<dbReference type="EMBL" id="VFOM01000001">
    <property type="protein sequence ID" value="TQL48572.1"/>
    <property type="molecule type" value="Genomic_DNA"/>
</dbReference>
<dbReference type="PANTHER" id="PTHR16301">
    <property type="entry name" value="IMPACT-RELATED"/>
    <property type="match status" value="1"/>
</dbReference>
<dbReference type="InterPro" id="IPR020569">
    <property type="entry name" value="UPF0029_Impact_CS"/>
</dbReference>
<protein>
    <submittedName>
        <fullName evidence="4">Putative YigZ family protein</fullName>
    </submittedName>
</protein>
<dbReference type="InterPro" id="IPR015269">
    <property type="entry name" value="UPF0029_Impact_C"/>
</dbReference>
<gene>
    <name evidence="4" type="ORF">FB562_1668</name>
</gene>
<dbReference type="RefSeq" id="WP_141880657.1">
    <property type="nucleotide sequence ID" value="NZ_VFOM01000001.1"/>
</dbReference>
<dbReference type="GO" id="GO:0005737">
    <property type="term" value="C:cytoplasm"/>
    <property type="evidence" value="ECO:0007669"/>
    <property type="project" value="TreeGrafter"/>
</dbReference>
<dbReference type="InterPro" id="IPR036956">
    <property type="entry name" value="Impact_N_sf"/>
</dbReference>
<dbReference type="GO" id="GO:0006446">
    <property type="term" value="P:regulation of translational initiation"/>
    <property type="evidence" value="ECO:0007669"/>
    <property type="project" value="TreeGrafter"/>
</dbReference>
<proteinExistence type="inferred from homology"/>
<reference evidence="4 5" key="1">
    <citation type="submission" date="2019-06" db="EMBL/GenBank/DDBJ databases">
        <title>Sequencing the genomes of 1000 actinobacteria strains.</title>
        <authorList>
            <person name="Klenk H.-P."/>
        </authorList>
    </citation>
    <scope>NUCLEOTIDE SEQUENCE [LARGE SCALE GENOMIC DNA]</scope>
    <source>
        <strain evidence="4 5">DSM 26477</strain>
    </source>
</reference>
<name>A0A542YKH8_9MICO</name>
<dbReference type="PANTHER" id="PTHR16301:SF20">
    <property type="entry name" value="IMPACT FAMILY MEMBER YIGZ"/>
    <property type="match status" value="1"/>
</dbReference>
<dbReference type="Pfam" id="PF01205">
    <property type="entry name" value="Impact_N"/>
    <property type="match status" value="1"/>
</dbReference>
<dbReference type="Proteomes" id="UP000317998">
    <property type="component" value="Unassembled WGS sequence"/>
</dbReference>
<organism evidence="4 5">
    <name type="scientific">Homoserinimonas aerilata</name>
    <dbReference type="NCBI Taxonomy" id="1162970"/>
    <lineage>
        <taxon>Bacteria</taxon>
        <taxon>Bacillati</taxon>
        <taxon>Actinomycetota</taxon>
        <taxon>Actinomycetes</taxon>
        <taxon>Micrococcales</taxon>
        <taxon>Microbacteriaceae</taxon>
        <taxon>Homoserinimonas</taxon>
    </lineage>
</organism>
<evidence type="ECO:0000256" key="1">
    <source>
        <dbReference type="ARBA" id="ARBA00007665"/>
    </source>
</evidence>
<keyword evidence="5" id="KW-1185">Reference proteome</keyword>
<dbReference type="Pfam" id="PF09186">
    <property type="entry name" value="DUF1949"/>
    <property type="match status" value="1"/>
</dbReference>
<evidence type="ECO:0000313" key="4">
    <source>
        <dbReference type="EMBL" id="TQL48572.1"/>
    </source>
</evidence>
<feature type="domain" description="Impact N-terminal" evidence="2">
    <location>
        <begin position="21"/>
        <end position="128"/>
    </location>
</feature>
<evidence type="ECO:0000259" key="2">
    <source>
        <dbReference type="Pfam" id="PF01205"/>
    </source>
</evidence>
<evidence type="ECO:0000313" key="5">
    <source>
        <dbReference type="Proteomes" id="UP000317998"/>
    </source>
</evidence>
<dbReference type="Gene3D" id="3.30.230.30">
    <property type="entry name" value="Impact, N-terminal domain"/>
    <property type="match status" value="1"/>
</dbReference>
<dbReference type="InterPro" id="IPR001498">
    <property type="entry name" value="Impact_N"/>
</dbReference>
<comment type="caution">
    <text evidence="4">The sequence shown here is derived from an EMBL/GenBank/DDBJ whole genome shotgun (WGS) entry which is preliminary data.</text>
</comment>
<comment type="similarity">
    <text evidence="1">Belongs to the IMPACT family.</text>
</comment>
<dbReference type="SUPFAM" id="SSF54211">
    <property type="entry name" value="Ribosomal protein S5 domain 2-like"/>
    <property type="match status" value="1"/>
</dbReference>
<dbReference type="OrthoDB" id="9813771at2"/>
<accession>A0A542YKH8</accession>
<sequence>MAESTIRGGAGARVDTEIEVKRSRFLCRLVRVETEEAARAAVELARREHWDARHHCSAFILGASVLPGQIRRSSDDGEPSGTAGAPMLDALAGRGLIDCVAVVTRYFGGVLLGAGGLVRAYSDAVLTAVDEAHATNRLVERARRELFALPLSHADAGRVEAELRQRGVGVLGTEYGSRAVVRLTGDGEEVAAIVAAATAGAGRLEPLGTEWVDVEPTGRA</sequence>
<dbReference type="PROSITE" id="PS00910">
    <property type="entry name" value="UPF0029"/>
    <property type="match status" value="1"/>
</dbReference>
<dbReference type="InterPro" id="IPR020568">
    <property type="entry name" value="Ribosomal_Su5_D2-typ_SF"/>
</dbReference>